<dbReference type="AlphaFoldDB" id="A0A437K8B4"/>
<sequence length="129" mass="13157">MEDLGLLLIRVMVGIVFMFYGSQKLFGLFGGHGIKGTGGWFESIGVKPGVPAAVLSGLGEFISGILFIIGLFLPLAAAIITIIMAGAIVKVHGSKGFANGAGGYEYNLMLIVVAIGMALVGPGAFALGL</sequence>
<name>A0A437K8B4_9BACI</name>
<evidence type="ECO:0000256" key="4">
    <source>
        <dbReference type="ARBA" id="ARBA00022692"/>
    </source>
</evidence>
<feature type="transmembrane region" description="Helical" evidence="7">
    <location>
        <begin position="108"/>
        <end position="127"/>
    </location>
</feature>
<organism evidence="8 9">
    <name type="scientific">Niallia taxi</name>
    <dbReference type="NCBI Taxonomy" id="2499688"/>
    <lineage>
        <taxon>Bacteria</taxon>
        <taxon>Bacillati</taxon>
        <taxon>Bacillota</taxon>
        <taxon>Bacilli</taxon>
        <taxon>Bacillales</taxon>
        <taxon>Bacillaceae</taxon>
        <taxon>Niallia</taxon>
    </lineage>
</organism>
<dbReference type="EMBL" id="RZTZ01000007">
    <property type="protein sequence ID" value="RVT60246.1"/>
    <property type="molecule type" value="Genomic_DNA"/>
</dbReference>
<evidence type="ECO:0000256" key="2">
    <source>
        <dbReference type="ARBA" id="ARBA00006679"/>
    </source>
</evidence>
<keyword evidence="6 7" id="KW-0472">Membrane</keyword>
<evidence type="ECO:0000313" key="8">
    <source>
        <dbReference type="EMBL" id="RVT60246.1"/>
    </source>
</evidence>
<evidence type="ECO:0000256" key="5">
    <source>
        <dbReference type="ARBA" id="ARBA00022989"/>
    </source>
</evidence>
<evidence type="ECO:0000256" key="3">
    <source>
        <dbReference type="ARBA" id="ARBA00022475"/>
    </source>
</evidence>
<dbReference type="Proteomes" id="UP000288024">
    <property type="component" value="Unassembled WGS sequence"/>
</dbReference>
<evidence type="ECO:0000256" key="7">
    <source>
        <dbReference type="SAM" id="Phobius"/>
    </source>
</evidence>
<evidence type="ECO:0000256" key="6">
    <source>
        <dbReference type="ARBA" id="ARBA00023136"/>
    </source>
</evidence>
<keyword evidence="4 7" id="KW-0812">Transmembrane</keyword>
<dbReference type="InterPro" id="IPR032808">
    <property type="entry name" value="DoxX"/>
</dbReference>
<dbReference type="PANTHER" id="PTHR33452">
    <property type="entry name" value="OXIDOREDUCTASE CATD-RELATED"/>
    <property type="match status" value="1"/>
</dbReference>
<dbReference type="GeneID" id="87617149"/>
<comment type="similarity">
    <text evidence="2">Belongs to the DoxX family.</text>
</comment>
<keyword evidence="9" id="KW-1185">Reference proteome</keyword>
<evidence type="ECO:0000256" key="1">
    <source>
        <dbReference type="ARBA" id="ARBA00004651"/>
    </source>
</evidence>
<comment type="caution">
    <text evidence="8">The sequence shown here is derived from an EMBL/GenBank/DDBJ whole genome shotgun (WGS) entry which is preliminary data.</text>
</comment>
<reference evidence="8 9" key="1">
    <citation type="submission" date="2019-01" db="EMBL/GenBank/DDBJ databases">
        <title>Bacillus sp. M5HDSG1-1, whole genome shotgun sequence.</title>
        <authorList>
            <person name="Tuo L."/>
        </authorList>
    </citation>
    <scope>NUCLEOTIDE SEQUENCE [LARGE SCALE GENOMIC DNA]</scope>
    <source>
        <strain evidence="8 9">M5HDSG1-1</strain>
    </source>
</reference>
<proteinExistence type="inferred from homology"/>
<dbReference type="RefSeq" id="WP_127739498.1">
    <property type="nucleotide sequence ID" value="NZ_CAJCKN010000007.1"/>
</dbReference>
<dbReference type="PANTHER" id="PTHR33452:SF10">
    <property type="entry name" value="OXIDOREDUCTASE MHQP-RELATED"/>
    <property type="match status" value="1"/>
</dbReference>
<protein>
    <submittedName>
        <fullName evidence="8">DoxX family protein</fullName>
    </submittedName>
</protein>
<feature type="transmembrane region" description="Helical" evidence="7">
    <location>
        <begin position="6"/>
        <end position="22"/>
    </location>
</feature>
<evidence type="ECO:0000313" key="9">
    <source>
        <dbReference type="Proteomes" id="UP000288024"/>
    </source>
</evidence>
<keyword evidence="3" id="KW-1003">Cell membrane</keyword>
<comment type="subcellular location">
    <subcellularLocation>
        <location evidence="1">Cell membrane</location>
        <topology evidence="1">Multi-pass membrane protein</topology>
    </subcellularLocation>
</comment>
<keyword evidence="5 7" id="KW-1133">Transmembrane helix</keyword>
<gene>
    <name evidence="8" type="ORF">EM808_17545</name>
</gene>
<feature type="transmembrane region" description="Helical" evidence="7">
    <location>
        <begin position="65"/>
        <end position="88"/>
    </location>
</feature>
<dbReference type="GO" id="GO:0005886">
    <property type="term" value="C:plasma membrane"/>
    <property type="evidence" value="ECO:0007669"/>
    <property type="project" value="UniProtKB-SubCell"/>
</dbReference>
<accession>A0A437K8B4</accession>
<dbReference type="Pfam" id="PF07681">
    <property type="entry name" value="DoxX"/>
    <property type="match status" value="1"/>
</dbReference>
<dbReference type="InterPro" id="IPR051907">
    <property type="entry name" value="DoxX-like_oxidoreductase"/>
</dbReference>